<dbReference type="PANTHER" id="PTHR44329">
    <property type="entry name" value="SERINE/THREONINE-PROTEIN KINASE TNNI3K-RELATED"/>
    <property type="match status" value="1"/>
</dbReference>
<dbReference type="Pfam" id="PF07714">
    <property type="entry name" value="PK_Tyr_Ser-Thr"/>
    <property type="match status" value="1"/>
</dbReference>
<dbReference type="GO" id="GO:0004674">
    <property type="term" value="F:protein serine/threonine kinase activity"/>
    <property type="evidence" value="ECO:0007669"/>
    <property type="project" value="TreeGrafter"/>
</dbReference>
<dbReference type="InterPro" id="IPR051681">
    <property type="entry name" value="Ser/Thr_Kinases-Pseudokinases"/>
</dbReference>
<dbReference type="InterPro" id="IPR011009">
    <property type="entry name" value="Kinase-like_dom_sf"/>
</dbReference>
<dbReference type="PANTHER" id="PTHR44329:SF214">
    <property type="entry name" value="PROTEIN KINASE DOMAIN-CONTAINING PROTEIN"/>
    <property type="match status" value="1"/>
</dbReference>
<evidence type="ECO:0000256" key="1">
    <source>
        <dbReference type="SAM" id="MobiDB-lite"/>
    </source>
</evidence>
<accession>A0A6G0WXW5</accession>
<feature type="region of interest" description="Disordered" evidence="1">
    <location>
        <begin position="1"/>
        <end position="41"/>
    </location>
</feature>
<organism evidence="3 4">
    <name type="scientific">Aphanomyces euteiches</name>
    <dbReference type="NCBI Taxonomy" id="100861"/>
    <lineage>
        <taxon>Eukaryota</taxon>
        <taxon>Sar</taxon>
        <taxon>Stramenopiles</taxon>
        <taxon>Oomycota</taxon>
        <taxon>Saprolegniomycetes</taxon>
        <taxon>Saprolegniales</taxon>
        <taxon>Verrucalvaceae</taxon>
        <taxon>Aphanomyces</taxon>
    </lineage>
</organism>
<protein>
    <recommendedName>
        <fullName evidence="2">Protein kinase domain-containing protein</fullName>
    </recommendedName>
</protein>
<dbReference type="PROSITE" id="PS50011">
    <property type="entry name" value="PROTEIN_KINASE_DOM"/>
    <property type="match status" value="1"/>
</dbReference>
<dbReference type="AlphaFoldDB" id="A0A6G0WXW5"/>
<dbReference type="SUPFAM" id="SSF56112">
    <property type="entry name" value="Protein kinase-like (PK-like)"/>
    <property type="match status" value="1"/>
</dbReference>
<dbReference type="Gene3D" id="1.10.510.10">
    <property type="entry name" value="Transferase(Phosphotransferase) domain 1"/>
    <property type="match status" value="1"/>
</dbReference>
<dbReference type="VEuPathDB" id="FungiDB:AeMF1_001809"/>
<evidence type="ECO:0000313" key="3">
    <source>
        <dbReference type="EMBL" id="KAF0732378.1"/>
    </source>
</evidence>
<feature type="compositionally biased region" description="Basic and acidic residues" evidence="1">
    <location>
        <begin position="8"/>
        <end position="18"/>
    </location>
</feature>
<dbReference type="OrthoDB" id="6718656at2759"/>
<dbReference type="EMBL" id="VJMJ01000134">
    <property type="protein sequence ID" value="KAF0732378.1"/>
    <property type="molecule type" value="Genomic_DNA"/>
</dbReference>
<sequence>MPSIFDGFLKKSEPKSEPKPAPQKKHPELDPKTLSTRPDLAPHWLPQLEKERVTAHKGGMHPTTAKVSALDGRKVFLKCIDFYTTYTREKQAFVDGALRIQPLHHPHLVHVVGFSLVSYGTTFCVALEYMEKGSLATCLVDPRFDWTDKHLPWQMCLEMAMGIHYLHSRHVAYEGISPSKVLVNASHQCKWNVQHLMHREIDAVAEPGAPAITPSGEYDRFGTGELCYAAPESLDRHRSSYDPFAADVYSLAIVFGQVLSKLKPYADMYAELGFAGGDVYLAQSSKVAESRYTPFPASVVDTWPHAFQSLMRQCLSKDPAARPPIENVVHALVPLAERNTHLHA</sequence>
<evidence type="ECO:0000259" key="2">
    <source>
        <dbReference type="PROSITE" id="PS50011"/>
    </source>
</evidence>
<feature type="domain" description="Protein kinase" evidence="2">
    <location>
        <begin position="49"/>
        <end position="333"/>
    </location>
</feature>
<comment type="caution">
    <text evidence="3">The sequence shown here is derived from an EMBL/GenBank/DDBJ whole genome shotgun (WGS) entry which is preliminary data.</text>
</comment>
<dbReference type="InterPro" id="IPR000719">
    <property type="entry name" value="Prot_kinase_dom"/>
</dbReference>
<dbReference type="InterPro" id="IPR001245">
    <property type="entry name" value="Ser-Thr/Tyr_kinase_cat_dom"/>
</dbReference>
<keyword evidence="4" id="KW-1185">Reference proteome</keyword>
<evidence type="ECO:0000313" key="4">
    <source>
        <dbReference type="Proteomes" id="UP000481153"/>
    </source>
</evidence>
<dbReference type="GO" id="GO:0005524">
    <property type="term" value="F:ATP binding"/>
    <property type="evidence" value="ECO:0007669"/>
    <property type="project" value="InterPro"/>
</dbReference>
<reference evidence="3 4" key="1">
    <citation type="submission" date="2019-07" db="EMBL/GenBank/DDBJ databases">
        <title>Genomics analysis of Aphanomyces spp. identifies a new class of oomycete effector associated with host adaptation.</title>
        <authorList>
            <person name="Gaulin E."/>
        </authorList>
    </citation>
    <scope>NUCLEOTIDE SEQUENCE [LARGE SCALE GENOMIC DNA]</scope>
    <source>
        <strain evidence="3 4">ATCC 201684</strain>
    </source>
</reference>
<name>A0A6G0WXW5_9STRA</name>
<dbReference type="Proteomes" id="UP000481153">
    <property type="component" value="Unassembled WGS sequence"/>
</dbReference>
<gene>
    <name evidence="3" type="ORF">Ae201684_010487</name>
</gene>
<proteinExistence type="predicted"/>